<protein>
    <submittedName>
        <fullName evidence="17">Penicillin-binding protein</fullName>
    </submittedName>
</protein>
<dbReference type="OrthoDB" id="9766909at2"/>
<dbReference type="AlphaFoldDB" id="A0A0A0BS78"/>
<feature type="compositionally biased region" description="Acidic residues" evidence="14">
    <location>
        <begin position="785"/>
        <end position="794"/>
    </location>
</feature>
<dbReference type="GO" id="GO:0008658">
    <property type="term" value="F:penicillin binding"/>
    <property type="evidence" value="ECO:0007669"/>
    <property type="project" value="InterPro"/>
</dbReference>
<name>A0A0A0BS78_9CELL</name>
<keyword evidence="4" id="KW-0645">Protease</keyword>
<keyword evidence="15" id="KW-0472">Membrane</keyword>
<organism evidence="17 18">
    <name type="scientific">Cellulomonas carbonis T26</name>
    <dbReference type="NCBI Taxonomy" id="947969"/>
    <lineage>
        <taxon>Bacteria</taxon>
        <taxon>Bacillati</taxon>
        <taxon>Actinomycetota</taxon>
        <taxon>Actinomycetes</taxon>
        <taxon>Micrococcales</taxon>
        <taxon>Cellulomonadaceae</taxon>
        <taxon>Cellulomonas</taxon>
    </lineage>
</organism>
<keyword evidence="3" id="KW-0121">Carboxypeptidase</keyword>
<dbReference type="Gene3D" id="3.30.10.20">
    <property type="match status" value="2"/>
</dbReference>
<dbReference type="GO" id="GO:0008360">
    <property type="term" value="P:regulation of cell shape"/>
    <property type="evidence" value="ECO:0007669"/>
    <property type="project" value="UniProtKB-KW"/>
</dbReference>
<keyword evidence="11" id="KW-0961">Cell wall biogenesis/degradation</keyword>
<keyword evidence="18" id="KW-1185">Reference proteome</keyword>
<dbReference type="PANTHER" id="PTHR32282">
    <property type="entry name" value="BINDING PROTEIN TRANSPEPTIDASE, PUTATIVE-RELATED"/>
    <property type="match status" value="1"/>
</dbReference>
<dbReference type="InterPro" id="IPR001460">
    <property type="entry name" value="PCN-bd_Tpept"/>
</dbReference>
<sequence length="835" mass="87423">GSRGSGGGAGGTGPGRRRLIDYPRAGRTGVRRWLPSWKLLSGLFLTLVALVVGAGVVAYAMVEIPEPDDFAQAQTTTVYYADGTTVMGSFGIQDRVIVTGDEIPEHVRAAVVAAEDRTFYENAGISPTGLARALWTNLRGGDRQGGSTITQQYAERYYFGETVTSYTGKAKEALLAIKLDQAQDKDEILENYLNTIYLGRGAYGVETAAQKYFGVSAAELTVSQAALIAGIIPSPSNWDPAENPEKAQERWEYVLDGMVTTGALTQDERDAQVFPETVPPREDDRLAGPGGYLMAMVKKEILEKSPITEEELETRGYRIITTVDRGMQISIETVAAGLPADRAPNLRIGAVTLDPADGGIKALYGGPDYVTVGQNAVTQSIAQAGSTFKPLTLVGYLEEGGSLRSRYDGDSGLKIGDYADTERGLPNFGGQDFGEIDVVRATAQSVNTVYAQMNEEITPEKTIDVARRAGVPESVAIDPVTSNVLGTASPNPIHMATVFNTLAAQGTRHEPFIVRTVEYLDGGTAYQGGEEGAPVFEPDVMADTTYALTQVVERGSGERADIGRPLAGKTGTSNDNKSAWFIGYTPQLTTAVVLFQPSADGTVAEEITPFGDFAQSQITGGSYPAILFQQHMSTIHEGLEVVDFPERADVGEPNKPPLIAVPSVVGLSEAEASSTLQAAGFRVDVARGTSPDVPEGTVISQSPSGEAERGSTVTITVSEGTGEVDVPDVVGLTQQAARSALEGAGFGVGVSEQASDEPAGTVLSQDPSGQAAEGSTVTIVVSSGPEEEEPEPEPEPTPTEPPPGEDEGDGGGDAGGGNGGGNGGNLIPAPPGLQP</sequence>
<evidence type="ECO:0000256" key="9">
    <source>
        <dbReference type="ARBA" id="ARBA00022984"/>
    </source>
</evidence>
<evidence type="ECO:0000259" key="16">
    <source>
        <dbReference type="PROSITE" id="PS51178"/>
    </source>
</evidence>
<comment type="similarity">
    <text evidence="1">In the C-terminal section; belongs to the transpeptidase family.</text>
</comment>
<dbReference type="Gene3D" id="1.10.3810.10">
    <property type="entry name" value="Biosynthetic peptidoglycan transglycosylase-like"/>
    <property type="match status" value="1"/>
</dbReference>
<dbReference type="InterPro" id="IPR036950">
    <property type="entry name" value="PBP_transglycosylase"/>
</dbReference>
<evidence type="ECO:0000256" key="4">
    <source>
        <dbReference type="ARBA" id="ARBA00022670"/>
    </source>
</evidence>
<evidence type="ECO:0000256" key="15">
    <source>
        <dbReference type="SAM" id="Phobius"/>
    </source>
</evidence>
<dbReference type="Proteomes" id="UP000029839">
    <property type="component" value="Unassembled WGS sequence"/>
</dbReference>
<feature type="transmembrane region" description="Helical" evidence="15">
    <location>
        <begin position="39"/>
        <end position="62"/>
    </location>
</feature>
<evidence type="ECO:0000256" key="3">
    <source>
        <dbReference type="ARBA" id="ARBA00022645"/>
    </source>
</evidence>
<dbReference type="PROSITE" id="PS51178">
    <property type="entry name" value="PASTA"/>
    <property type="match status" value="2"/>
</dbReference>
<gene>
    <name evidence="17" type="ORF">N868_11040</name>
</gene>
<evidence type="ECO:0000256" key="5">
    <source>
        <dbReference type="ARBA" id="ARBA00022676"/>
    </source>
</evidence>
<feature type="compositionally biased region" description="Polar residues" evidence="14">
    <location>
        <begin position="762"/>
        <end position="781"/>
    </location>
</feature>
<dbReference type="SUPFAM" id="SSF56601">
    <property type="entry name" value="beta-lactamase/transpeptidase-like"/>
    <property type="match status" value="1"/>
</dbReference>
<reference evidence="17 18" key="1">
    <citation type="submission" date="2013-08" db="EMBL/GenBank/DDBJ databases">
        <title>Genome sequencing of Cellulomonas carbonis T26.</title>
        <authorList>
            <person name="Chen F."/>
            <person name="Li Y."/>
            <person name="Wang G."/>
        </authorList>
    </citation>
    <scope>NUCLEOTIDE SEQUENCE [LARGE SCALE GENOMIC DNA]</scope>
    <source>
        <strain evidence="17 18">T26</strain>
    </source>
</reference>
<proteinExistence type="inferred from homology"/>
<feature type="domain" description="PASTA" evidence="16">
    <location>
        <begin position="720"/>
        <end position="783"/>
    </location>
</feature>
<keyword evidence="5" id="KW-0328">Glycosyltransferase</keyword>
<feature type="compositionally biased region" description="Gly residues" evidence="14">
    <location>
        <begin position="1"/>
        <end position="14"/>
    </location>
</feature>
<dbReference type="InterPro" id="IPR023346">
    <property type="entry name" value="Lysozyme-like_dom_sf"/>
</dbReference>
<comment type="similarity">
    <text evidence="2">In the N-terminal section; belongs to the glycosyltransferase 51 family.</text>
</comment>
<dbReference type="GO" id="GO:0071555">
    <property type="term" value="P:cell wall organization"/>
    <property type="evidence" value="ECO:0007669"/>
    <property type="project" value="UniProtKB-KW"/>
</dbReference>
<evidence type="ECO:0000313" key="18">
    <source>
        <dbReference type="Proteomes" id="UP000029839"/>
    </source>
</evidence>
<dbReference type="InterPro" id="IPR005543">
    <property type="entry name" value="PASTA_dom"/>
</dbReference>
<comment type="catalytic activity">
    <reaction evidence="13">
        <text>[GlcNAc-(1-&gt;4)-Mur2Ac(oyl-L-Ala-gamma-D-Glu-L-Lys-D-Ala-D-Ala)](n)-di-trans,octa-cis-undecaprenyl diphosphate + beta-D-GlcNAc-(1-&gt;4)-Mur2Ac(oyl-L-Ala-gamma-D-Glu-L-Lys-D-Ala-D-Ala)-di-trans,octa-cis-undecaprenyl diphosphate = [GlcNAc-(1-&gt;4)-Mur2Ac(oyl-L-Ala-gamma-D-Glu-L-Lys-D-Ala-D-Ala)](n+1)-di-trans,octa-cis-undecaprenyl diphosphate + di-trans,octa-cis-undecaprenyl diphosphate + H(+)</text>
        <dbReference type="Rhea" id="RHEA:23708"/>
        <dbReference type="Rhea" id="RHEA-COMP:9602"/>
        <dbReference type="Rhea" id="RHEA-COMP:9603"/>
        <dbReference type="ChEBI" id="CHEBI:15378"/>
        <dbReference type="ChEBI" id="CHEBI:58405"/>
        <dbReference type="ChEBI" id="CHEBI:60033"/>
        <dbReference type="ChEBI" id="CHEBI:78435"/>
        <dbReference type="EC" id="2.4.99.28"/>
    </reaction>
</comment>
<dbReference type="GO" id="GO:0030288">
    <property type="term" value="C:outer membrane-bounded periplasmic space"/>
    <property type="evidence" value="ECO:0007669"/>
    <property type="project" value="TreeGrafter"/>
</dbReference>
<dbReference type="InterPro" id="IPR012338">
    <property type="entry name" value="Beta-lactam/transpept-like"/>
</dbReference>
<feature type="region of interest" description="Disordered" evidence="14">
    <location>
        <begin position="687"/>
        <end position="711"/>
    </location>
</feature>
<dbReference type="RefSeq" id="WP_052426087.1">
    <property type="nucleotide sequence ID" value="NZ_AXCY01000025.1"/>
</dbReference>
<dbReference type="GO" id="GO:0009252">
    <property type="term" value="P:peptidoglycan biosynthetic process"/>
    <property type="evidence" value="ECO:0007669"/>
    <property type="project" value="UniProtKB-KW"/>
</dbReference>
<keyword evidence="7" id="KW-0378">Hydrolase</keyword>
<dbReference type="GO" id="GO:0008955">
    <property type="term" value="F:peptidoglycan glycosyltransferase activity"/>
    <property type="evidence" value="ECO:0007669"/>
    <property type="project" value="UniProtKB-EC"/>
</dbReference>
<evidence type="ECO:0000256" key="13">
    <source>
        <dbReference type="ARBA" id="ARBA00049902"/>
    </source>
</evidence>
<accession>A0A0A0BS78</accession>
<feature type="region of interest" description="Disordered" evidence="14">
    <location>
        <begin position="750"/>
        <end position="835"/>
    </location>
</feature>
<comment type="catalytic activity">
    <reaction evidence="12">
        <text>Preferential cleavage: (Ac)2-L-Lys-D-Ala-|-D-Ala. Also transpeptidation of peptidyl-alanyl moieties that are N-acyl substituents of D-alanine.</text>
        <dbReference type="EC" id="3.4.16.4"/>
    </reaction>
</comment>
<dbReference type="GO" id="GO:0006508">
    <property type="term" value="P:proteolysis"/>
    <property type="evidence" value="ECO:0007669"/>
    <property type="project" value="UniProtKB-KW"/>
</dbReference>
<dbReference type="FunFam" id="1.10.3810.10:FF:000001">
    <property type="entry name" value="Penicillin-binding protein 1A"/>
    <property type="match status" value="1"/>
</dbReference>
<keyword evidence="15" id="KW-1133">Transmembrane helix</keyword>
<evidence type="ECO:0000313" key="17">
    <source>
        <dbReference type="EMBL" id="KGM11288.1"/>
    </source>
</evidence>
<keyword evidence="10" id="KW-0511">Multifunctional enzyme</keyword>
<feature type="non-terminal residue" evidence="17">
    <location>
        <position position="1"/>
    </location>
</feature>
<dbReference type="Gene3D" id="3.40.710.10">
    <property type="entry name" value="DD-peptidase/beta-lactamase superfamily"/>
    <property type="match status" value="1"/>
</dbReference>
<feature type="compositionally biased region" description="Gly residues" evidence="14">
    <location>
        <begin position="811"/>
        <end position="824"/>
    </location>
</feature>
<evidence type="ECO:0000256" key="7">
    <source>
        <dbReference type="ARBA" id="ARBA00022801"/>
    </source>
</evidence>
<dbReference type="InterPro" id="IPR050396">
    <property type="entry name" value="Glycosyltr_51/Transpeptidase"/>
</dbReference>
<evidence type="ECO:0000256" key="2">
    <source>
        <dbReference type="ARBA" id="ARBA00007739"/>
    </source>
</evidence>
<dbReference type="CDD" id="cd06577">
    <property type="entry name" value="PASTA_pknB"/>
    <property type="match status" value="2"/>
</dbReference>
<feature type="domain" description="PASTA" evidence="16">
    <location>
        <begin position="655"/>
        <end position="719"/>
    </location>
</feature>
<evidence type="ECO:0000256" key="6">
    <source>
        <dbReference type="ARBA" id="ARBA00022679"/>
    </source>
</evidence>
<dbReference type="PANTHER" id="PTHR32282:SF34">
    <property type="entry name" value="PENICILLIN-BINDING PROTEIN 1A"/>
    <property type="match status" value="1"/>
</dbReference>
<comment type="caution">
    <text evidence="17">The sequence shown here is derived from an EMBL/GenBank/DDBJ whole genome shotgun (WGS) entry which is preliminary data.</text>
</comment>
<feature type="region of interest" description="Disordered" evidence="14">
    <location>
        <begin position="1"/>
        <end position="20"/>
    </location>
</feature>
<dbReference type="SMART" id="SM00740">
    <property type="entry name" value="PASTA"/>
    <property type="match status" value="2"/>
</dbReference>
<dbReference type="SUPFAM" id="SSF53955">
    <property type="entry name" value="Lysozyme-like"/>
    <property type="match status" value="1"/>
</dbReference>
<dbReference type="InterPro" id="IPR001264">
    <property type="entry name" value="Glyco_trans_51"/>
</dbReference>
<evidence type="ECO:0000256" key="10">
    <source>
        <dbReference type="ARBA" id="ARBA00023268"/>
    </source>
</evidence>
<evidence type="ECO:0000256" key="14">
    <source>
        <dbReference type="SAM" id="MobiDB-lite"/>
    </source>
</evidence>
<evidence type="ECO:0000256" key="12">
    <source>
        <dbReference type="ARBA" id="ARBA00034000"/>
    </source>
</evidence>
<evidence type="ECO:0000256" key="8">
    <source>
        <dbReference type="ARBA" id="ARBA00022960"/>
    </source>
</evidence>
<dbReference type="EMBL" id="AXCY01000025">
    <property type="protein sequence ID" value="KGM11288.1"/>
    <property type="molecule type" value="Genomic_DNA"/>
</dbReference>
<dbReference type="Pfam" id="PF00912">
    <property type="entry name" value="Transgly"/>
    <property type="match status" value="1"/>
</dbReference>
<keyword evidence="15" id="KW-0812">Transmembrane</keyword>
<keyword evidence="8" id="KW-0133">Cell shape</keyword>
<evidence type="ECO:0000256" key="1">
    <source>
        <dbReference type="ARBA" id="ARBA00007090"/>
    </source>
</evidence>
<keyword evidence="9" id="KW-0573">Peptidoglycan synthesis</keyword>
<dbReference type="GO" id="GO:0009002">
    <property type="term" value="F:serine-type D-Ala-D-Ala carboxypeptidase activity"/>
    <property type="evidence" value="ECO:0007669"/>
    <property type="project" value="UniProtKB-EC"/>
</dbReference>
<reference evidence="17 18" key="2">
    <citation type="journal article" date="2015" name="Stand. Genomic Sci.">
        <title>Draft genome sequence of Cellulomonas carbonis T26(T) and comparative analysis of six Cellulomonas genomes.</title>
        <authorList>
            <person name="Zhuang W."/>
            <person name="Zhang S."/>
            <person name="Xia X."/>
            <person name="Wang G."/>
        </authorList>
    </citation>
    <scope>NUCLEOTIDE SEQUENCE [LARGE SCALE GENOMIC DNA]</scope>
    <source>
        <strain evidence="17 18">T26</strain>
    </source>
</reference>
<evidence type="ECO:0000256" key="11">
    <source>
        <dbReference type="ARBA" id="ARBA00023316"/>
    </source>
</evidence>
<dbReference type="Pfam" id="PF03793">
    <property type="entry name" value="PASTA"/>
    <property type="match status" value="2"/>
</dbReference>
<keyword evidence="6" id="KW-0808">Transferase</keyword>
<dbReference type="Pfam" id="PF00905">
    <property type="entry name" value="Transpeptidase"/>
    <property type="match status" value="1"/>
</dbReference>